<evidence type="ECO:0000313" key="3">
    <source>
        <dbReference type="Proteomes" id="UP000002508"/>
    </source>
</evidence>
<dbReference type="KEGG" id="cag:Cagg_0925"/>
<feature type="chain" id="PRO_5002870192" evidence="1">
    <location>
        <begin position="27"/>
        <end position="629"/>
    </location>
</feature>
<dbReference type="InterPro" id="IPR011042">
    <property type="entry name" value="6-blade_b-propeller_TolB-like"/>
</dbReference>
<keyword evidence="1" id="KW-0732">Signal</keyword>
<protein>
    <submittedName>
        <fullName evidence="2">WD40 domain protein beta Propeller</fullName>
    </submittedName>
</protein>
<dbReference type="PANTHER" id="PTHR32161:SF8">
    <property type="entry name" value="DPP6 N-TERMINAL DOMAIN-LIKE PROTEIN"/>
    <property type="match status" value="1"/>
</dbReference>
<sequence length="629" mass="71492">MKHLQRMMLIIILLPLMLPTARPLAAAPFSGRTGFADPRFETIWTRTDSEAVRGGRTWYWGPGPWFDYAEFYADSPNGLRTVQYFDKARMEINRPADGIVTNGLLVVEMVSGRIQLGDIPTNARQYRCSDVPVAGNPRSANPASPGYCQFTDRATFPDLYRPAYRDPERLKQRVSTTIDINGNLGERPDLARPETTIVQYSTITGHNIPQVFWDFMNRRGKVFENGRVTTGPIVDWLFAMGYPITDPYWVRAVVGDTERDVLVQLFERRVLTYTPDNPAGYQVEMGNVGQHYFQWRYPHLGTPWAAPDPVAPLIYASNIDTGSYWELYRANFNGGGQRITFNNNETVAYSWLRSWNPNRQMLAVDSRREQPVYRQVYLLNSVAASDGEQASAATATRISSVDMRDLWYYPGGPDELISKTVNEFNPMVSPDGTRLLVISERVDRPDLMLWSIADTNSLTIPSRLTRDQPACHYETPAWSPDGRRIYWVSDCDGYFAIYSAEPSYRPYSLRNNLVGFIAELSNIRKLSNQNANDRFARVSPDGKQIAFASDRDGNWEIYVMNSDGSNVRRLTNNPATDDAPTWSPDGRQLAFASDRDGDFEIYILNVSDGTITQQVTQNTAQDRWPLWTQ</sequence>
<dbReference type="eggNOG" id="COG0823">
    <property type="taxonomic scope" value="Bacteria"/>
</dbReference>
<dbReference type="OrthoDB" id="146594at2"/>
<name>B8G6A6_CHLAD</name>
<dbReference type="PANTHER" id="PTHR32161">
    <property type="entry name" value="DPP6 N-TERMINAL DOMAIN-LIKE PROTEIN"/>
    <property type="match status" value="1"/>
</dbReference>
<evidence type="ECO:0000313" key="2">
    <source>
        <dbReference type="EMBL" id="ACL23843.1"/>
    </source>
</evidence>
<accession>B8G6A6</accession>
<gene>
    <name evidence="2" type="ordered locus">Cagg_0925</name>
</gene>
<dbReference type="STRING" id="326427.Cagg_0925"/>
<dbReference type="HOGENOM" id="CLU_441929_0_0_0"/>
<dbReference type="RefSeq" id="WP_012616209.1">
    <property type="nucleotide sequence ID" value="NC_011831.1"/>
</dbReference>
<proteinExistence type="predicted"/>
<evidence type="ECO:0000256" key="1">
    <source>
        <dbReference type="SAM" id="SignalP"/>
    </source>
</evidence>
<dbReference type="AlphaFoldDB" id="B8G6A6"/>
<keyword evidence="3" id="KW-1185">Reference proteome</keyword>
<dbReference type="Pfam" id="PF07676">
    <property type="entry name" value="PD40"/>
    <property type="match status" value="4"/>
</dbReference>
<feature type="signal peptide" evidence="1">
    <location>
        <begin position="1"/>
        <end position="26"/>
    </location>
</feature>
<organism evidence="2 3">
    <name type="scientific">Chloroflexus aggregans (strain MD-66 / DSM 9485)</name>
    <dbReference type="NCBI Taxonomy" id="326427"/>
    <lineage>
        <taxon>Bacteria</taxon>
        <taxon>Bacillati</taxon>
        <taxon>Chloroflexota</taxon>
        <taxon>Chloroflexia</taxon>
        <taxon>Chloroflexales</taxon>
        <taxon>Chloroflexineae</taxon>
        <taxon>Chloroflexaceae</taxon>
        <taxon>Chloroflexus</taxon>
    </lineage>
</organism>
<dbReference type="SUPFAM" id="SSF82171">
    <property type="entry name" value="DPP6 N-terminal domain-like"/>
    <property type="match status" value="1"/>
</dbReference>
<dbReference type="Proteomes" id="UP000002508">
    <property type="component" value="Chromosome"/>
</dbReference>
<dbReference type="EMBL" id="CP001337">
    <property type="protein sequence ID" value="ACL23843.1"/>
    <property type="molecule type" value="Genomic_DNA"/>
</dbReference>
<reference evidence="2" key="1">
    <citation type="submission" date="2008-12" db="EMBL/GenBank/DDBJ databases">
        <title>Complete sequence of Chloroflexus aggregans DSM 9485.</title>
        <authorList>
            <consortium name="US DOE Joint Genome Institute"/>
            <person name="Lucas S."/>
            <person name="Copeland A."/>
            <person name="Lapidus A."/>
            <person name="Glavina del Rio T."/>
            <person name="Dalin E."/>
            <person name="Tice H."/>
            <person name="Pitluck S."/>
            <person name="Foster B."/>
            <person name="Larimer F."/>
            <person name="Land M."/>
            <person name="Hauser L."/>
            <person name="Kyrpides N."/>
            <person name="Mikhailova N."/>
            <person name="Bryant D."/>
            <person name="Richardson P."/>
        </authorList>
    </citation>
    <scope>NUCLEOTIDE SEQUENCE</scope>
    <source>
        <strain evidence="2">DSM 9485</strain>
    </source>
</reference>
<dbReference type="Gene3D" id="2.120.10.30">
    <property type="entry name" value="TolB, C-terminal domain"/>
    <property type="match status" value="2"/>
</dbReference>
<dbReference type="InterPro" id="IPR011659">
    <property type="entry name" value="WD40"/>
</dbReference>